<proteinExistence type="predicted"/>
<dbReference type="AlphaFoldDB" id="A0A963Z7Y2"/>
<comment type="caution">
    <text evidence="1">The sequence shown here is derived from an EMBL/GenBank/DDBJ whole genome shotgun (WGS) entry which is preliminary data.</text>
</comment>
<dbReference type="RefSeq" id="WP_227310884.1">
    <property type="nucleotide sequence ID" value="NZ_JAESVA010000055.1"/>
</dbReference>
<evidence type="ECO:0000313" key="1">
    <source>
        <dbReference type="EMBL" id="MCB8884154.1"/>
    </source>
</evidence>
<accession>A0A963Z7Y2</accession>
<reference evidence="1 2" key="1">
    <citation type="journal article" date="2021" name="Microorganisms">
        <title>Acidisoma silvae sp. nov. and Acidisomacellulosilytica sp. nov., Two Acidophilic Bacteria Isolated from Decaying Wood, Hydrolyzing Cellulose and Producing Poly-3-hydroxybutyrate.</title>
        <authorList>
            <person name="Mieszkin S."/>
            <person name="Pouder E."/>
            <person name="Uroz S."/>
            <person name="Simon-Colin C."/>
            <person name="Alain K."/>
        </authorList>
    </citation>
    <scope>NUCLEOTIDE SEQUENCE [LARGE SCALE GENOMIC DNA]</scope>
    <source>
        <strain evidence="1 2">HW T5.17</strain>
    </source>
</reference>
<dbReference type="Proteomes" id="UP000721844">
    <property type="component" value="Unassembled WGS sequence"/>
</dbReference>
<dbReference type="EMBL" id="JAESVA010000055">
    <property type="protein sequence ID" value="MCB8884154.1"/>
    <property type="molecule type" value="Genomic_DNA"/>
</dbReference>
<feature type="non-terminal residue" evidence="1">
    <location>
        <position position="1"/>
    </location>
</feature>
<evidence type="ECO:0000313" key="2">
    <source>
        <dbReference type="Proteomes" id="UP000721844"/>
    </source>
</evidence>
<feature type="non-terminal residue" evidence="1">
    <location>
        <position position="77"/>
    </location>
</feature>
<gene>
    <name evidence="1" type="ORF">ACELLULO517_28370</name>
</gene>
<sequence>NYGTLANATLVLDGGTLGLDVSTFQADTIEGVLTIGDGDTVVVQGGITVENADGTPGTIALTGADAMLEVTDSETID</sequence>
<name>A0A963Z7Y2_9PROT</name>
<keyword evidence="2" id="KW-1185">Reference proteome</keyword>
<organism evidence="1 2">
    <name type="scientific">Acidisoma cellulosilyticum</name>
    <dbReference type="NCBI Taxonomy" id="2802395"/>
    <lineage>
        <taxon>Bacteria</taxon>
        <taxon>Pseudomonadati</taxon>
        <taxon>Pseudomonadota</taxon>
        <taxon>Alphaproteobacteria</taxon>
        <taxon>Acetobacterales</taxon>
        <taxon>Acidocellaceae</taxon>
        <taxon>Acidisoma</taxon>
    </lineage>
</organism>
<protein>
    <submittedName>
        <fullName evidence="1">Uncharacterized protein</fullName>
    </submittedName>
</protein>